<organism evidence="3 4">
    <name type="scientific">Viridothelium virens</name>
    <name type="common">Speckled blister lichen</name>
    <name type="synonym">Trypethelium virens</name>
    <dbReference type="NCBI Taxonomy" id="1048519"/>
    <lineage>
        <taxon>Eukaryota</taxon>
        <taxon>Fungi</taxon>
        <taxon>Dikarya</taxon>
        <taxon>Ascomycota</taxon>
        <taxon>Pezizomycotina</taxon>
        <taxon>Dothideomycetes</taxon>
        <taxon>Dothideomycetes incertae sedis</taxon>
        <taxon>Trypetheliales</taxon>
        <taxon>Trypetheliaceae</taxon>
        <taxon>Viridothelium</taxon>
    </lineage>
</organism>
<evidence type="ECO:0000259" key="2">
    <source>
        <dbReference type="Pfam" id="PF20233"/>
    </source>
</evidence>
<dbReference type="OrthoDB" id="3438983at2759"/>
<protein>
    <recommendedName>
        <fullName evidence="2">DUF6590 domain-containing protein</fullName>
    </recommendedName>
</protein>
<evidence type="ECO:0000256" key="1">
    <source>
        <dbReference type="SAM" id="MobiDB-lite"/>
    </source>
</evidence>
<proteinExistence type="predicted"/>
<gene>
    <name evidence="3" type="ORF">EV356DRAFT_23118</name>
</gene>
<name>A0A6A6GTY9_VIRVR</name>
<feature type="compositionally biased region" description="Polar residues" evidence="1">
    <location>
        <begin position="8"/>
        <end position="21"/>
    </location>
</feature>
<dbReference type="InterPro" id="IPR046497">
    <property type="entry name" value="DUF6590"/>
</dbReference>
<evidence type="ECO:0000313" key="4">
    <source>
        <dbReference type="Proteomes" id="UP000800092"/>
    </source>
</evidence>
<dbReference type="AlphaFoldDB" id="A0A6A6GTY9"/>
<accession>A0A6A6GTY9</accession>
<keyword evidence="4" id="KW-1185">Reference proteome</keyword>
<sequence>MALPQYFPRSSKSNAADQRPNSGLPAKRNPRVIITASKISKIPETGVTAPSRGLIPVARTTSKLSVAPQHLNEKHHTRQQGYELPDRVFHLPQSCTGNSTVYDCYKRQDGWICGINEVKRGIQEGAIILAMHVGPLLDTSIAPGHGNRAENVGGALFAKKRFFIILSKHERHFTAIPIFTHDGKGIQQFHPELRQEYVGISRLGPERASNAPHLPLLLEAGTRWQIKPEAHAHFTKPYCIDYSCPILPKGYITMESLLRLWALYRKGGRANTQGSLDETMSSLALTNL</sequence>
<feature type="domain" description="DUF6590" evidence="2">
    <location>
        <begin position="152"/>
        <end position="260"/>
    </location>
</feature>
<dbReference type="Proteomes" id="UP000800092">
    <property type="component" value="Unassembled WGS sequence"/>
</dbReference>
<evidence type="ECO:0000313" key="3">
    <source>
        <dbReference type="EMBL" id="KAF2229089.1"/>
    </source>
</evidence>
<dbReference type="EMBL" id="ML991876">
    <property type="protein sequence ID" value="KAF2229089.1"/>
    <property type="molecule type" value="Genomic_DNA"/>
</dbReference>
<reference evidence="3" key="1">
    <citation type="journal article" date="2020" name="Stud. Mycol.">
        <title>101 Dothideomycetes genomes: a test case for predicting lifestyles and emergence of pathogens.</title>
        <authorList>
            <person name="Haridas S."/>
            <person name="Albert R."/>
            <person name="Binder M."/>
            <person name="Bloem J."/>
            <person name="Labutti K."/>
            <person name="Salamov A."/>
            <person name="Andreopoulos B."/>
            <person name="Baker S."/>
            <person name="Barry K."/>
            <person name="Bills G."/>
            <person name="Bluhm B."/>
            <person name="Cannon C."/>
            <person name="Castanera R."/>
            <person name="Culley D."/>
            <person name="Daum C."/>
            <person name="Ezra D."/>
            <person name="Gonzalez J."/>
            <person name="Henrissat B."/>
            <person name="Kuo A."/>
            <person name="Liang C."/>
            <person name="Lipzen A."/>
            <person name="Lutzoni F."/>
            <person name="Magnuson J."/>
            <person name="Mondo S."/>
            <person name="Nolan M."/>
            <person name="Ohm R."/>
            <person name="Pangilinan J."/>
            <person name="Park H.-J."/>
            <person name="Ramirez L."/>
            <person name="Alfaro M."/>
            <person name="Sun H."/>
            <person name="Tritt A."/>
            <person name="Yoshinaga Y."/>
            <person name="Zwiers L.-H."/>
            <person name="Turgeon B."/>
            <person name="Goodwin S."/>
            <person name="Spatafora J."/>
            <person name="Crous P."/>
            <person name="Grigoriev I."/>
        </authorList>
    </citation>
    <scope>NUCLEOTIDE SEQUENCE</scope>
    <source>
        <strain evidence="3">Tuck. ex Michener</strain>
    </source>
</reference>
<feature type="region of interest" description="Disordered" evidence="1">
    <location>
        <begin position="1"/>
        <end position="29"/>
    </location>
</feature>
<dbReference type="Pfam" id="PF20233">
    <property type="entry name" value="DUF6590"/>
    <property type="match status" value="1"/>
</dbReference>